<organism evidence="2 3">
    <name type="scientific">Nocardiopsis alba</name>
    <dbReference type="NCBI Taxonomy" id="53437"/>
    <lineage>
        <taxon>Bacteria</taxon>
        <taxon>Bacillati</taxon>
        <taxon>Actinomycetota</taxon>
        <taxon>Actinomycetes</taxon>
        <taxon>Streptosporangiales</taxon>
        <taxon>Nocardiopsidaceae</taxon>
        <taxon>Nocardiopsis</taxon>
    </lineage>
</organism>
<feature type="compositionally biased region" description="Basic and acidic residues" evidence="1">
    <location>
        <begin position="219"/>
        <end position="238"/>
    </location>
</feature>
<feature type="region of interest" description="Disordered" evidence="1">
    <location>
        <begin position="204"/>
        <end position="240"/>
    </location>
</feature>
<dbReference type="Proteomes" id="UP000467124">
    <property type="component" value="Unassembled WGS sequence"/>
</dbReference>
<reference evidence="2 3" key="1">
    <citation type="journal article" date="2019" name="Nat. Commun.">
        <title>The antimicrobial potential of Streptomyces from insect microbiomes.</title>
        <authorList>
            <person name="Chevrette M.G."/>
            <person name="Carlson C.M."/>
            <person name="Ortega H.E."/>
            <person name="Thomas C."/>
            <person name="Ananiev G.E."/>
            <person name="Barns K.J."/>
            <person name="Book A.J."/>
            <person name="Cagnazzo J."/>
            <person name="Carlos C."/>
            <person name="Flanigan W."/>
            <person name="Grubbs K.J."/>
            <person name="Horn H.A."/>
            <person name="Hoffmann F.M."/>
            <person name="Klassen J.L."/>
            <person name="Knack J.J."/>
            <person name="Lewin G.R."/>
            <person name="McDonald B.R."/>
            <person name="Muller L."/>
            <person name="Melo W.G.P."/>
            <person name="Pinto-Tomas A.A."/>
            <person name="Schmitz A."/>
            <person name="Wendt-Pienkowski E."/>
            <person name="Wildman S."/>
            <person name="Zhao M."/>
            <person name="Zhang F."/>
            <person name="Bugni T.S."/>
            <person name="Andes D.R."/>
            <person name="Pupo M.T."/>
            <person name="Currie C.R."/>
        </authorList>
    </citation>
    <scope>NUCLEOTIDE SEQUENCE [LARGE SCALE GENOMIC DNA]</scope>
    <source>
        <strain evidence="2 3">SID5840</strain>
    </source>
</reference>
<comment type="caution">
    <text evidence="2">The sequence shown here is derived from an EMBL/GenBank/DDBJ whole genome shotgun (WGS) entry which is preliminary data.</text>
</comment>
<protein>
    <submittedName>
        <fullName evidence="2">Uncharacterized protein</fullName>
    </submittedName>
</protein>
<sequence length="344" mass="34631">MVLASRGWPFNGLAARNARGAYARLLLLSGIVAVAWLAGGMGVAHSETTADSGGLVDSVLGVGEVAERTGRTAADEVRQGRLSETTARVTDSTEALADGVSPHTSGLPVGELRNGGVSSAIEGSAIGSVADDVVTDTAKVVDGTARGASGLVGGVARTGQGVVEATDESLREAALVDSVTEGLSESVGHGLSDSVAEAGAPLGLPILGASDETEPSSVPEERPGAQREDEEGERHRSSIEAGVPAHVVEAGWRVAAEAAQSVARQTAEEDASAERVRLIGGGSQHQAGPDATGASAPSFPAPGAAGFLMNRSGHLVFRIQRVALPGDPTLVVRDAADDPSYSPD</sequence>
<dbReference type="RefSeq" id="WP_161111162.1">
    <property type="nucleotide sequence ID" value="NZ_WWHY01000001.1"/>
</dbReference>
<evidence type="ECO:0000256" key="1">
    <source>
        <dbReference type="SAM" id="MobiDB-lite"/>
    </source>
</evidence>
<dbReference type="AlphaFoldDB" id="A0A7K2ITU4"/>
<evidence type="ECO:0000313" key="2">
    <source>
        <dbReference type="EMBL" id="MYR33371.1"/>
    </source>
</evidence>
<evidence type="ECO:0000313" key="3">
    <source>
        <dbReference type="Proteomes" id="UP000467124"/>
    </source>
</evidence>
<proteinExistence type="predicted"/>
<gene>
    <name evidence="2" type="ORF">GTW20_14135</name>
</gene>
<accession>A0A7K2ITU4</accession>
<dbReference type="EMBL" id="WWHY01000001">
    <property type="protein sequence ID" value="MYR33371.1"/>
    <property type="molecule type" value="Genomic_DNA"/>
</dbReference>
<name>A0A7K2ITU4_9ACTN</name>